<sequence>MPIKIYKPTSPARRQTSVDTFEDITVKRPEKNLIWIKKKTGGRNASGKITVRHQGGGAKQYYRIIDYKRYKFDAPAAVLAIEYDPNRRARIALIQYQDGEKFYIIAPIGLKIGDSIISSRKQVEYKAGNRMPLEFLPLGSLVYEIEIEPGKGAQLVRTAGSAAKLMAVEGDWANIKLPSSEVRLISKKSLATIGQVSNPDARHIRIGKAGRMRHLGVRPTVRGKAMNPVDHPHGGGEGHNPIGLKAPKTIWGKLALGVLTRKKNKYSDKFIISRRKNKRQK</sequence>
<feature type="domain" description="Large ribosomal subunit protein uL2 C-terminal" evidence="7">
    <location>
        <begin position="125"/>
        <end position="254"/>
    </location>
</feature>
<dbReference type="FunFam" id="2.30.30.30:FF:000001">
    <property type="entry name" value="50S ribosomal protein L2"/>
    <property type="match status" value="1"/>
</dbReference>
<dbReference type="InterPro" id="IPR005880">
    <property type="entry name" value="Ribosomal_uL2_bac/org-type"/>
</dbReference>
<dbReference type="SMART" id="SM01383">
    <property type="entry name" value="Ribosomal_L2"/>
    <property type="match status" value="1"/>
</dbReference>
<keyword evidence="5" id="KW-0694">RNA-binding</keyword>
<name>A0A1G1Y537_9BACT</name>
<dbReference type="SUPFAM" id="SSF50249">
    <property type="entry name" value="Nucleic acid-binding proteins"/>
    <property type="match status" value="1"/>
</dbReference>
<dbReference type="Pfam" id="PF00181">
    <property type="entry name" value="Ribosomal_L2_N"/>
    <property type="match status" value="1"/>
</dbReference>
<evidence type="ECO:0000259" key="8">
    <source>
        <dbReference type="SMART" id="SM01383"/>
    </source>
</evidence>
<proteinExistence type="inferred from homology"/>
<dbReference type="GO" id="GO:0002181">
    <property type="term" value="P:cytoplasmic translation"/>
    <property type="evidence" value="ECO:0007669"/>
    <property type="project" value="TreeGrafter"/>
</dbReference>
<comment type="function">
    <text evidence="5">One of the primary rRNA binding proteins. Required for association of the 30S and 50S subunits to form the 70S ribosome, for tRNA binding and peptide bond formation. It has been suggested to have peptidyltransferase activity; this is somewhat controversial. Makes several contacts with the 16S rRNA in the 70S ribosome.</text>
</comment>
<dbReference type="FunFam" id="4.10.950.10:FF:000001">
    <property type="entry name" value="50S ribosomal protein L2"/>
    <property type="match status" value="1"/>
</dbReference>
<evidence type="ECO:0000313" key="9">
    <source>
        <dbReference type="EMBL" id="OGY46946.1"/>
    </source>
</evidence>
<protein>
    <recommendedName>
        <fullName evidence="4 5">Large ribosomal subunit protein uL2</fullName>
    </recommendedName>
</protein>
<dbReference type="NCBIfam" id="TIGR01171">
    <property type="entry name" value="rplB_bact"/>
    <property type="match status" value="1"/>
</dbReference>
<accession>A0A1G1Y537</accession>
<dbReference type="InterPro" id="IPR022666">
    <property type="entry name" value="Ribosomal_uL2_RNA-bd_dom"/>
</dbReference>
<evidence type="ECO:0000256" key="4">
    <source>
        <dbReference type="ARBA" id="ARBA00035242"/>
    </source>
</evidence>
<evidence type="ECO:0000256" key="1">
    <source>
        <dbReference type="ARBA" id="ARBA00005636"/>
    </source>
</evidence>
<keyword evidence="5" id="KW-0699">rRNA-binding</keyword>
<dbReference type="GO" id="GO:0003735">
    <property type="term" value="F:structural constituent of ribosome"/>
    <property type="evidence" value="ECO:0007669"/>
    <property type="project" value="InterPro"/>
</dbReference>
<dbReference type="HAMAP" id="MF_01320_B">
    <property type="entry name" value="Ribosomal_uL2_B"/>
    <property type="match status" value="1"/>
</dbReference>
<dbReference type="Gene3D" id="2.40.50.140">
    <property type="entry name" value="Nucleic acid-binding proteins"/>
    <property type="match status" value="1"/>
</dbReference>
<evidence type="ECO:0000256" key="6">
    <source>
        <dbReference type="SAM" id="MobiDB-lite"/>
    </source>
</evidence>
<evidence type="ECO:0000256" key="5">
    <source>
        <dbReference type="HAMAP-Rule" id="MF_01320"/>
    </source>
</evidence>
<comment type="subunit">
    <text evidence="5">Part of the 50S ribosomal subunit. Forms a bridge to the 30S subunit in the 70S ribosome.</text>
</comment>
<evidence type="ECO:0000313" key="10">
    <source>
        <dbReference type="Proteomes" id="UP000178432"/>
    </source>
</evidence>
<keyword evidence="3 5" id="KW-0687">Ribonucleoprotein</keyword>
<dbReference type="InterPro" id="IPR014722">
    <property type="entry name" value="Rib_uL2_dom2"/>
</dbReference>
<dbReference type="FunFam" id="2.40.50.140:FF:000003">
    <property type="entry name" value="50S ribosomal protein L2"/>
    <property type="match status" value="1"/>
</dbReference>
<feature type="region of interest" description="Disordered" evidence="6">
    <location>
        <begin position="222"/>
        <end position="243"/>
    </location>
</feature>
<dbReference type="PIRSF" id="PIRSF002158">
    <property type="entry name" value="Ribosomal_L2"/>
    <property type="match status" value="1"/>
</dbReference>
<dbReference type="Gene3D" id="2.30.30.30">
    <property type="match status" value="1"/>
</dbReference>
<dbReference type="Pfam" id="PF03947">
    <property type="entry name" value="Ribosomal_L2_C"/>
    <property type="match status" value="1"/>
</dbReference>
<dbReference type="PANTHER" id="PTHR13691">
    <property type="entry name" value="RIBOSOMAL PROTEIN L2"/>
    <property type="match status" value="1"/>
</dbReference>
<dbReference type="SMART" id="SM01382">
    <property type="entry name" value="Ribosomal_L2_C"/>
    <property type="match status" value="1"/>
</dbReference>
<dbReference type="GO" id="GO:0016740">
    <property type="term" value="F:transferase activity"/>
    <property type="evidence" value="ECO:0007669"/>
    <property type="project" value="InterPro"/>
</dbReference>
<dbReference type="EMBL" id="MHIF01000051">
    <property type="protein sequence ID" value="OGY46946.1"/>
    <property type="molecule type" value="Genomic_DNA"/>
</dbReference>
<dbReference type="InterPro" id="IPR008991">
    <property type="entry name" value="Translation_prot_SH3-like_sf"/>
</dbReference>
<dbReference type="InterPro" id="IPR012340">
    <property type="entry name" value="NA-bd_OB-fold"/>
</dbReference>
<feature type="domain" description="Large ribosomal subunit protein uL2 RNA-binding" evidence="8">
    <location>
        <begin position="42"/>
        <end position="118"/>
    </location>
</feature>
<dbReference type="Proteomes" id="UP000178432">
    <property type="component" value="Unassembled WGS sequence"/>
</dbReference>
<evidence type="ECO:0000259" key="7">
    <source>
        <dbReference type="SMART" id="SM01382"/>
    </source>
</evidence>
<keyword evidence="2 5" id="KW-0689">Ribosomal protein</keyword>
<dbReference type="SUPFAM" id="SSF50104">
    <property type="entry name" value="Translation proteins SH3-like domain"/>
    <property type="match status" value="1"/>
</dbReference>
<dbReference type="PANTHER" id="PTHR13691:SF5">
    <property type="entry name" value="LARGE RIBOSOMAL SUBUNIT PROTEIN UL2M"/>
    <property type="match status" value="1"/>
</dbReference>
<evidence type="ECO:0000256" key="2">
    <source>
        <dbReference type="ARBA" id="ARBA00022980"/>
    </source>
</evidence>
<comment type="similarity">
    <text evidence="1 5">Belongs to the universal ribosomal protein uL2 family.</text>
</comment>
<dbReference type="AlphaFoldDB" id="A0A1G1Y537"/>
<organism evidence="9 10">
    <name type="scientific">Candidatus Buchananbacteria bacterium RIFCSPHIGHO2_01_FULL_46_12</name>
    <dbReference type="NCBI Taxonomy" id="1797536"/>
    <lineage>
        <taxon>Bacteria</taxon>
        <taxon>Candidatus Buchananiibacteriota</taxon>
    </lineage>
</organism>
<dbReference type="GO" id="GO:0015934">
    <property type="term" value="C:large ribosomal subunit"/>
    <property type="evidence" value="ECO:0007669"/>
    <property type="project" value="InterPro"/>
</dbReference>
<dbReference type="InterPro" id="IPR014726">
    <property type="entry name" value="Ribosomal_uL2_dom3"/>
</dbReference>
<comment type="caution">
    <text evidence="9">The sequence shown here is derived from an EMBL/GenBank/DDBJ whole genome shotgun (WGS) entry which is preliminary data.</text>
</comment>
<dbReference type="InterPro" id="IPR022669">
    <property type="entry name" value="Ribosomal_uL2_C"/>
</dbReference>
<gene>
    <name evidence="5" type="primary">rplB</name>
    <name evidence="9" type="ORF">A2663_01230</name>
</gene>
<dbReference type="InterPro" id="IPR002171">
    <property type="entry name" value="Ribosomal_uL2"/>
</dbReference>
<dbReference type="Gene3D" id="4.10.950.10">
    <property type="entry name" value="Ribosomal protein L2, domain 3"/>
    <property type="match status" value="1"/>
</dbReference>
<reference evidence="9 10" key="1">
    <citation type="journal article" date="2016" name="Nat. Commun.">
        <title>Thousands of microbial genomes shed light on interconnected biogeochemical processes in an aquifer system.</title>
        <authorList>
            <person name="Anantharaman K."/>
            <person name="Brown C.T."/>
            <person name="Hug L.A."/>
            <person name="Sharon I."/>
            <person name="Castelle C.J."/>
            <person name="Probst A.J."/>
            <person name="Thomas B.C."/>
            <person name="Singh A."/>
            <person name="Wilkins M.J."/>
            <person name="Karaoz U."/>
            <person name="Brodie E.L."/>
            <person name="Williams K.H."/>
            <person name="Hubbard S.S."/>
            <person name="Banfield J.F."/>
        </authorList>
    </citation>
    <scope>NUCLEOTIDE SEQUENCE [LARGE SCALE GENOMIC DNA]</scope>
</reference>
<dbReference type="GO" id="GO:0019843">
    <property type="term" value="F:rRNA binding"/>
    <property type="evidence" value="ECO:0007669"/>
    <property type="project" value="UniProtKB-UniRule"/>
</dbReference>
<evidence type="ECO:0000256" key="3">
    <source>
        <dbReference type="ARBA" id="ARBA00023274"/>
    </source>
</evidence>